<gene>
    <name evidence="2" type="ORF">BGT96224_AcSP30782</name>
    <name evidence="3" type="ORF">BGT96224V2_LOCUS3121</name>
</gene>
<reference evidence="2" key="2">
    <citation type="submission" date="2013-01" db="EMBL/GenBank/DDBJ databases">
        <title>The wheat powdery mildew genome reveals unique evolution of an obligate biotroph.</title>
        <authorList>
            <person name="Oberhaensli S."/>
            <person name="Wicker T."/>
            <person name="Keller B."/>
        </authorList>
    </citation>
    <scope>NUCLEOTIDE SEQUENCE</scope>
    <source>
        <strain evidence="2">96224</strain>
    </source>
</reference>
<protein>
    <submittedName>
        <fullName evidence="3">BgtAcSP-30782</fullName>
    </submittedName>
</protein>
<feature type="signal peptide" evidence="1">
    <location>
        <begin position="1"/>
        <end position="21"/>
    </location>
</feature>
<proteinExistence type="predicted"/>
<keyword evidence="1" id="KW-0732">Signal</keyword>
<dbReference type="AlphaFoldDB" id="A0A061HNE5"/>
<name>A0A061HNE5_BLUGR</name>
<organism evidence="3">
    <name type="scientific">Blumeria graminis f. sp. tritici 96224</name>
    <dbReference type="NCBI Taxonomy" id="1268274"/>
    <lineage>
        <taxon>Eukaryota</taxon>
        <taxon>Fungi</taxon>
        <taxon>Dikarya</taxon>
        <taxon>Ascomycota</taxon>
        <taxon>Pezizomycotina</taxon>
        <taxon>Leotiomycetes</taxon>
        <taxon>Erysiphales</taxon>
        <taxon>Erysiphaceae</taxon>
        <taxon>Blumeria</taxon>
    </lineage>
</organism>
<dbReference type="EMBL" id="KE375038">
    <property type="protein sequence ID" value="EPQ65125.1"/>
    <property type="molecule type" value="Genomic_DNA"/>
</dbReference>
<feature type="chain" id="PRO_5044538337" evidence="1">
    <location>
        <begin position="22"/>
        <end position="160"/>
    </location>
</feature>
<evidence type="ECO:0000313" key="2">
    <source>
        <dbReference type="EMBL" id="EPQ65125.1"/>
    </source>
</evidence>
<reference evidence="4" key="1">
    <citation type="journal article" date="2013" name="Nat. Genet.">
        <title>The wheat powdery mildew genome shows the unique evolution of an obligate biotroph.</title>
        <authorList>
            <person name="Wicker T."/>
            <person name="Oberhaensli S."/>
            <person name="Parlange F."/>
            <person name="Buchmann J.P."/>
            <person name="Shatalina M."/>
            <person name="Roffler S."/>
            <person name="Ben-David R."/>
            <person name="Dolezel J."/>
            <person name="Simkova H."/>
            <person name="Schulze-Lefert P."/>
            <person name="Spanu P.D."/>
            <person name="Bruggmann R."/>
            <person name="Amselem J."/>
            <person name="Quesneville H."/>
            <person name="Ver Loren van Themaat E."/>
            <person name="Paape T."/>
            <person name="Shimizu K.K."/>
            <person name="Keller B."/>
        </authorList>
    </citation>
    <scope>NUCLEOTIDE SEQUENCE [LARGE SCALE GENOMIC DNA]</scope>
    <source>
        <strain evidence="4">96224</strain>
    </source>
</reference>
<dbReference type="Proteomes" id="UP000053110">
    <property type="component" value="Unassembled WGS sequence"/>
</dbReference>
<sequence length="160" mass="18456">MRFSNKAIIFESASIFVATLAASTTGHIEEMEKSFQCDNRFVEPNEFSIELYEAKLLLFSGRMHPVDARKVKVLVDDQEDRRTILYDDQRPTSYYFYKLDSTATTEYNGQDILNVHLALVLDDIGRLSAMAIRKISRQRGRESLDRNWALPSFSLCSINF</sequence>
<feature type="non-terminal residue" evidence="3">
    <location>
        <position position="160"/>
    </location>
</feature>
<dbReference type="EMBL" id="UIGY01000065">
    <property type="protein sequence ID" value="SUZ09956.1"/>
    <property type="molecule type" value="Genomic_DNA"/>
</dbReference>
<evidence type="ECO:0000313" key="4">
    <source>
        <dbReference type="Proteomes" id="UP000053110"/>
    </source>
</evidence>
<evidence type="ECO:0000256" key="1">
    <source>
        <dbReference type="SAM" id="SignalP"/>
    </source>
</evidence>
<evidence type="ECO:0000313" key="3">
    <source>
        <dbReference type="EMBL" id="SUZ09956.1"/>
    </source>
</evidence>
<accession>A0A061HNE5</accession>
<reference evidence="3" key="3">
    <citation type="submission" date="2018-07" db="EMBL/GenBank/DDBJ databases">
        <authorList>
            <person name="Quirk P.G."/>
            <person name="Krulwich T.A."/>
        </authorList>
    </citation>
    <scope>NUCLEOTIDE SEQUENCE</scope>
    <source>
        <strain evidence="3">96224</strain>
    </source>
</reference>
<dbReference type="HOGENOM" id="CLU_127756_0_0_1"/>